<gene>
    <name evidence="1" type="ORF">EF294_04050</name>
</gene>
<dbReference type="Proteomes" id="UP000267536">
    <property type="component" value="Unassembled WGS sequence"/>
</dbReference>
<sequence length="64" mass="7708">MRQILCQMGERVAWYVGSVMGDRDYEHHLQHHAAHGDPTPPMSERDYWRHRWDHVEHNPQGRCC</sequence>
<proteinExistence type="predicted"/>
<dbReference type="OrthoDB" id="3541280at2"/>
<reference evidence="1 2" key="1">
    <citation type="submission" date="2018-11" db="EMBL/GenBank/DDBJ databases">
        <title>Draft genome sequence of Gordonia sp. RS15-1S isolated from rice stems.</title>
        <authorList>
            <person name="Muangham S."/>
        </authorList>
    </citation>
    <scope>NUCLEOTIDE SEQUENCE [LARGE SCALE GENOMIC DNA]</scope>
    <source>
        <strain evidence="1 2">RS15-1S</strain>
    </source>
</reference>
<dbReference type="Pfam" id="PF04328">
    <property type="entry name" value="Sel_put"/>
    <property type="match status" value="1"/>
</dbReference>
<comment type="caution">
    <text evidence="1">The sequence shown here is derived from an EMBL/GenBank/DDBJ whole genome shotgun (WGS) entry which is preliminary data.</text>
</comment>
<evidence type="ECO:0000313" key="1">
    <source>
        <dbReference type="EMBL" id="RPA65909.1"/>
    </source>
</evidence>
<dbReference type="AlphaFoldDB" id="A0A3N4GSF6"/>
<organism evidence="1 2">
    <name type="scientific">Gordonia oryzae</name>
    <dbReference type="NCBI Taxonomy" id="2487349"/>
    <lineage>
        <taxon>Bacteria</taxon>
        <taxon>Bacillati</taxon>
        <taxon>Actinomycetota</taxon>
        <taxon>Actinomycetes</taxon>
        <taxon>Mycobacteriales</taxon>
        <taxon>Gordoniaceae</taxon>
        <taxon>Gordonia</taxon>
    </lineage>
</organism>
<evidence type="ECO:0000313" key="2">
    <source>
        <dbReference type="Proteomes" id="UP000267536"/>
    </source>
</evidence>
<dbReference type="EMBL" id="RKMH01000002">
    <property type="protein sequence ID" value="RPA65909.1"/>
    <property type="molecule type" value="Genomic_DNA"/>
</dbReference>
<name>A0A3N4GSF6_9ACTN</name>
<accession>A0A3N4GSF6</accession>
<dbReference type="InterPro" id="IPR007423">
    <property type="entry name" value="Sel_put"/>
</dbReference>
<keyword evidence="2" id="KW-1185">Reference proteome</keyword>
<protein>
    <submittedName>
        <fullName evidence="1">YbdD/YjiX family protein</fullName>
    </submittedName>
</protein>